<dbReference type="Pfam" id="PF01762">
    <property type="entry name" value="Galactosyl_T"/>
    <property type="match status" value="1"/>
</dbReference>
<name>A0A8B8D8T9_CRAVI</name>
<evidence type="ECO:0000256" key="7">
    <source>
        <dbReference type="ARBA" id="ARBA00022989"/>
    </source>
</evidence>
<dbReference type="PANTHER" id="PTHR11214">
    <property type="entry name" value="BETA-1,3-N-ACETYLGLUCOSAMINYLTRANSFERASE"/>
    <property type="match status" value="1"/>
</dbReference>
<dbReference type="GO" id="GO:0006493">
    <property type="term" value="P:protein O-linked glycosylation"/>
    <property type="evidence" value="ECO:0007669"/>
    <property type="project" value="TreeGrafter"/>
</dbReference>
<dbReference type="RefSeq" id="XP_022324533.1">
    <property type="nucleotide sequence ID" value="XM_022468825.1"/>
</dbReference>
<dbReference type="PANTHER" id="PTHR11214:SF3">
    <property type="entry name" value="BETA-1,3-GALACTOSYLTRANSFERASE 6"/>
    <property type="match status" value="1"/>
</dbReference>
<evidence type="ECO:0000256" key="4">
    <source>
        <dbReference type="ARBA" id="ARBA00022679"/>
    </source>
</evidence>
<dbReference type="KEGG" id="cvn:111125242"/>
<proteinExistence type="inferred from homology"/>
<comment type="subcellular location">
    <subcellularLocation>
        <location evidence="1 11">Golgi apparatus membrane</location>
        <topology evidence="1 11">Single-pass type II membrane protein</topology>
    </subcellularLocation>
</comment>
<dbReference type="InterPro" id="IPR002659">
    <property type="entry name" value="Glyco_trans_31"/>
</dbReference>
<dbReference type="Gene3D" id="3.90.550.50">
    <property type="match status" value="1"/>
</dbReference>
<gene>
    <name evidence="13 14" type="primary">LOC111125242</name>
    <name evidence="15" type="synonym">LOC111125669</name>
</gene>
<keyword evidence="8 11" id="KW-0333">Golgi apparatus</keyword>
<evidence type="ECO:0000256" key="9">
    <source>
        <dbReference type="ARBA" id="ARBA00023136"/>
    </source>
</evidence>
<sequence>MKAKTWAIPRYIETVFACVVIGACVFTVVSTMLSSTRRQVGQKATDQNALKQERQSFLASLLSRKIYDKSKNMNEESPVVELYPDHAKEWFARKPVKRYVSKIPHPNLTEPIIANTFICNSSEVDILIYFHSLWSHFEHRRVLRESWANKNVFSDIRVRTIFILGKPPKKEDQLKINNENLHTQDIVQGNFDDTQRNLSLKSIQAMQWINDNCIQAKYIVKADDDMFVNIFALTEYLLPQIYRKEKAIMCSLKENRTSVIVRKPESKWYVPEYIFKGESHYPTFCSGYTVLFSSDLVPELYKFSFNAPYFSVDDAYLFGMVLGQVKNVHYEDITNLLSLNLKAGLDEYSGSGPLVHVGILAWDDGGIQKLWQATLSKMTEWTRKHSNVAMVQEAMRKAAGHDLV</sequence>
<evidence type="ECO:0000313" key="15">
    <source>
        <dbReference type="RefSeq" id="XP_022325419.1"/>
    </source>
</evidence>
<feature type="transmembrane region" description="Helical" evidence="11">
    <location>
        <begin position="12"/>
        <end position="33"/>
    </location>
</feature>
<accession>A0A8B8D8T9</accession>
<dbReference type="GO" id="GO:0016758">
    <property type="term" value="F:hexosyltransferase activity"/>
    <property type="evidence" value="ECO:0007669"/>
    <property type="project" value="InterPro"/>
</dbReference>
<keyword evidence="9 11" id="KW-0472">Membrane</keyword>
<dbReference type="RefSeq" id="XP_022325419.1">
    <property type="nucleotide sequence ID" value="XM_022469711.1"/>
</dbReference>
<keyword evidence="12" id="KW-1185">Reference proteome</keyword>
<dbReference type="Proteomes" id="UP000694844">
    <property type="component" value="Chromosome 3"/>
</dbReference>
<evidence type="ECO:0000256" key="11">
    <source>
        <dbReference type="RuleBase" id="RU363063"/>
    </source>
</evidence>
<evidence type="ECO:0000256" key="3">
    <source>
        <dbReference type="ARBA" id="ARBA00022676"/>
    </source>
</evidence>
<dbReference type="AlphaFoldDB" id="A0A8B8D8T9"/>
<dbReference type="PROSITE" id="PS51257">
    <property type="entry name" value="PROKAR_LIPOPROTEIN"/>
    <property type="match status" value="1"/>
</dbReference>
<dbReference type="FunFam" id="3.90.550.50:FF:000001">
    <property type="entry name" value="Hexosyltransferase"/>
    <property type="match status" value="1"/>
</dbReference>
<evidence type="ECO:0000313" key="13">
    <source>
        <dbReference type="RefSeq" id="XP_022324533.1"/>
    </source>
</evidence>
<reference evidence="13 14" key="1">
    <citation type="submission" date="2025-04" db="UniProtKB">
        <authorList>
            <consortium name="RefSeq"/>
        </authorList>
    </citation>
    <scope>IDENTIFICATION</scope>
    <source>
        <tissue evidence="13 14">Whole sample</tissue>
    </source>
</reference>
<keyword evidence="4" id="KW-0808">Transferase</keyword>
<dbReference type="EC" id="2.4.1.-" evidence="11"/>
<protein>
    <recommendedName>
        <fullName evidence="11">Hexosyltransferase</fullName>
        <ecNumber evidence="11">2.4.1.-</ecNumber>
    </recommendedName>
</protein>
<comment type="similarity">
    <text evidence="2 11">Belongs to the glycosyltransferase 31 family.</text>
</comment>
<evidence type="ECO:0000256" key="5">
    <source>
        <dbReference type="ARBA" id="ARBA00022692"/>
    </source>
</evidence>
<evidence type="ECO:0000256" key="6">
    <source>
        <dbReference type="ARBA" id="ARBA00022968"/>
    </source>
</evidence>
<dbReference type="OrthoDB" id="6381420at2759"/>
<keyword evidence="10" id="KW-0325">Glycoprotein</keyword>
<dbReference type="RefSeq" id="XP_022324534.1">
    <property type="nucleotide sequence ID" value="XM_022468826.1"/>
</dbReference>
<keyword evidence="6 11" id="KW-0735">Signal-anchor</keyword>
<keyword evidence="5 11" id="KW-0812">Transmembrane</keyword>
<evidence type="ECO:0000256" key="1">
    <source>
        <dbReference type="ARBA" id="ARBA00004323"/>
    </source>
</evidence>
<organism evidence="12 13">
    <name type="scientific">Crassostrea virginica</name>
    <name type="common">Eastern oyster</name>
    <dbReference type="NCBI Taxonomy" id="6565"/>
    <lineage>
        <taxon>Eukaryota</taxon>
        <taxon>Metazoa</taxon>
        <taxon>Spiralia</taxon>
        <taxon>Lophotrochozoa</taxon>
        <taxon>Mollusca</taxon>
        <taxon>Bivalvia</taxon>
        <taxon>Autobranchia</taxon>
        <taxon>Pteriomorphia</taxon>
        <taxon>Ostreida</taxon>
        <taxon>Ostreoidea</taxon>
        <taxon>Ostreidae</taxon>
        <taxon>Crassostrea</taxon>
    </lineage>
</organism>
<evidence type="ECO:0000256" key="2">
    <source>
        <dbReference type="ARBA" id="ARBA00008661"/>
    </source>
</evidence>
<dbReference type="GO" id="GO:0000139">
    <property type="term" value="C:Golgi membrane"/>
    <property type="evidence" value="ECO:0007669"/>
    <property type="project" value="UniProtKB-SubCell"/>
</dbReference>
<evidence type="ECO:0000256" key="8">
    <source>
        <dbReference type="ARBA" id="ARBA00023034"/>
    </source>
</evidence>
<dbReference type="KEGG" id="cvn:111125669"/>
<evidence type="ECO:0000256" key="10">
    <source>
        <dbReference type="ARBA" id="ARBA00023180"/>
    </source>
</evidence>
<dbReference type="GeneID" id="111125242"/>
<evidence type="ECO:0000313" key="14">
    <source>
        <dbReference type="RefSeq" id="XP_022324534.1"/>
    </source>
</evidence>
<evidence type="ECO:0000313" key="12">
    <source>
        <dbReference type="Proteomes" id="UP000694844"/>
    </source>
</evidence>
<keyword evidence="3 11" id="KW-0328">Glycosyltransferase</keyword>
<keyword evidence="7 11" id="KW-1133">Transmembrane helix</keyword>